<name>A0ABQ8BNS9_BRANA</name>
<gene>
    <name evidence="2" type="ORF">HID58_038271</name>
</gene>
<sequence length="609" mass="67615">MENLECKNILVMSLLLSRLSRLCPGKPSLVGRSSYSLLFSNGFSSSLLQTAPGFVKNTESWFTHLEKKDDGILRLQDDLNPAASHTHPKHIPLPPLVTLPHCQTQIITNVSMSSSSPEDEDCVVAVKFLGPQLSFCRPAQSNLIGSWNPNKHKNNPKIQRLQKTSRRLALMKTKALMVFKIDEEGNAVYTQDIGDLVIYISKSEPFCIPASSFPGLDRNSVQIVDVDEYGAIRLHDSSIFSHNIRFGAPYFIPPQNIDQIKLFMSLLLNQPSKLCLGKPVLVRSSPLGSDSFSSSLQQTPPCAIISVSPCPYADEIGNLNIKNANEHFVTHVEKDVPTEFTSILKYFRFGILGTIGSAHGWVATPLEDGRVRLQDDLNPAASYTDPKHICLPPLVTLPYCQTQLVTNVSMSSSSPEEEDCVVAIKFFGPQLSLCRPAAQSNSEWINIRIANPCHLIGSWDLEEHKDHPKIQTLRFHNLAELTMSKLEILHSCSTSEHLVESQTTGETFLIKKTTRSFLDMPKMKTEALMVFKLDEEGNAVYTQDIGDLVIFLSRAEPFCVPASFFPGMYPNRVEIIDVDELGSVNLATGTVSTKSSTHMAPYYIPPQNI</sequence>
<dbReference type="PANTHER" id="PTHR31681">
    <property type="entry name" value="C2H2-LIKE ZINC FINGER PROTEIN"/>
    <property type="match status" value="1"/>
</dbReference>
<accession>A0ABQ8BNS9</accession>
<dbReference type="PANTHER" id="PTHR31681:SF88">
    <property type="entry name" value="DUF295 DOMAIN-CONTAINING PROTEIN"/>
    <property type="match status" value="1"/>
</dbReference>
<evidence type="ECO:0000313" key="2">
    <source>
        <dbReference type="EMBL" id="KAH0906444.1"/>
    </source>
</evidence>
<dbReference type="InterPro" id="IPR005174">
    <property type="entry name" value="KIB1-4_b-propeller"/>
</dbReference>
<dbReference type="EMBL" id="JAGKQM010000010">
    <property type="protein sequence ID" value="KAH0906444.1"/>
    <property type="molecule type" value="Genomic_DNA"/>
</dbReference>
<dbReference type="Pfam" id="PF03478">
    <property type="entry name" value="Beta-prop_KIB1-4"/>
    <property type="match status" value="1"/>
</dbReference>
<reference evidence="2 3" key="1">
    <citation type="submission" date="2021-05" db="EMBL/GenBank/DDBJ databases">
        <title>Genome Assembly of Synthetic Allotetraploid Brassica napus Reveals Homoeologous Exchanges between Subgenomes.</title>
        <authorList>
            <person name="Davis J.T."/>
        </authorList>
    </citation>
    <scope>NUCLEOTIDE SEQUENCE [LARGE SCALE GENOMIC DNA]</scope>
    <source>
        <strain evidence="3">cv. Da-Ae</strain>
        <tissue evidence="2">Seedling</tissue>
    </source>
</reference>
<protein>
    <recommendedName>
        <fullName evidence="1">KIB1-4 beta-propeller domain-containing protein</fullName>
    </recommendedName>
</protein>
<comment type="caution">
    <text evidence="2">The sequence shown here is derived from an EMBL/GenBank/DDBJ whole genome shotgun (WGS) entry which is preliminary data.</text>
</comment>
<organism evidence="2 3">
    <name type="scientific">Brassica napus</name>
    <name type="common">Rape</name>
    <dbReference type="NCBI Taxonomy" id="3708"/>
    <lineage>
        <taxon>Eukaryota</taxon>
        <taxon>Viridiplantae</taxon>
        <taxon>Streptophyta</taxon>
        <taxon>Embryophyta</taxon>
        <taxon>Tracheophyta</taxon>
        <taxon>Spermatophyta</taxon>
        <taxon>Magnoliopsida</taxon>
        <taxon>eudicotyledons</taxon>
        <taxon>Gunneridae</taxon>
        <taxon>Pentapetalae</taxon>
        <taxon>rosids</taxon>
        <taxon>malvids</taxon>
        <taxon>Brassicales</taxon>
        <taxon>Brassicaceae</taxon>
        <taxon>Brassiceae</taxon>
        <taxon>Brassica</taxon>
    </lineage>
</organism>
<evidence type="ECO:0000259" key="1">
    <source>
        <dbReference type="Pfam" id="PF03478"/>
    </source>
</evidence>
<evidence type="ECO:0000313" key="3">
    <source>
        <dbReference type="Proteomes" id="UP000824890"/>
    </source>
</evidence>
<feature type="domain" description="KIB1-4 beta-propeller" evidence="1">
    <location>
        <begin position="354"/>
        <end position="577"/>
    </location>
</feature>
<dbReference type="Proteomes" id="UP000824890">
    <property type="component" value="Unassembled WGS sequence"/>
</dbReference>
<proteinExistence type="predicted"/>
<keyword evidence="3" id="KW-1185">Reference proteome</keyword>